<dbReference type="InterPro" id="IPR036271">
    <property type="entry name" value="Tet_transcr_reg_TetR-rel_C_sf"/>
</dbReference>
<dbReference type="InterPro" id="IPR009057">
    <property type="entry name" value="Homeodomain-like_sf"/>
</dbReference>
<reference evidence="5 6" key="1">
    <citation type="submission" date="2018-05" db="EMBL/GenBank/DDBJ databases">
        <title>Evolution of GPA BGCs.</title>
        <authorList>
            <person name="Waglechner N."/>
            <person name="Wright G.D."/>
        </authorList>
    </citation>
    <scope>NUCLEOTIDE SEQUENCE [LARGE SCALE GENOMIC DNA]</scope>
    <source>
        <strain evidence="5 6">A82846</strain>
    </source>
</reference>
<dbReference type="PANTHER" id="PTHR30055:SF226">
    <property type="entry name" value="HTH-TYPE TRANSCRIPTIONAL REGULATOR PKSA"/>
    <property type="match status" value="1"/>
</dbReference>
<organism evidence="5 6">
    <name type="scientific">Kibdelosporangium aridum</name>
    <dbReference type="NCBI Taxonomy" id="2030"/>
    <lineage>
        <taxon>Bacteria</taxon>
        <taxon>Bacillati</taxon>
        <taxon>Actinomycetota</taxon>
        <taxon>Actinomycetes</taxon>
        <taxon>Pseudonocardiales</taxon>
        <taxon>Pseudonocardiaceae</taxon>
        <taxon>Kibdelosporangium</taxon>
    </lineage>
</organism>
<dbReference type="Gene3D" id="1.10.357.10">
    <property type="entry name" value="Tetracycline Repressor, domain 2"/>
    <property type="match status" value="1"/>
</dbReference>
<dbReference type="SUPFAM" id="SSF46689">
    <property type="entry name" value="Homeodomain-like"/>
    <property type="match status" value="1"/>
</dbReference>
<feature type="DNA-binding region" description="H-T-H motif" evidence="2">
    <location>
        <begin position="53"/>
        <end position="72"/>
    </location>
</feature>
<comment type="caution">
    <text evidence="5">The sequence shown here is derived from an EMBL/GenBank/DDBJ whole genome shotgun (WGS) entry which is preliminary data.</text>
</comment>
<name>A0A428YPP3_KIBAR</name>
<gene>
    <name evidence="5" type="ORF">DMH04_44820</name>
</gene>
<dbReference type="PROSITE" id="PS50977">
    <property type="entry name" value="HTH_TETR_2"/>
    <property type="match status" value="1"/>
</dbReference>
<dbReference type="PRINTS" id="PR00455">
    <property type="entry name" value="HTHTETR"/>
</dbReference>
<dbReference type="PANTHER" id="PTHR30055">
    <property type="entry name" value="HTH-TYPE TRANSCRIPTIONAL REGULATOR RUTR"/>
    <property type="match status" value="1"/>
</dbReference>
<dbReference type="InterPro" id="IPR001647">
    <property type="entry name" value="HTH_TetR"/>
</dbReference>
<dbReference type="InterPro" id="IPR050109">
    <property type="entry name" value="HTH-type_TetR-like_transc_reg"/>
</dbReference>
<keyword evidence="1 2" id="KW-0238">DNA-binding</keyword>
<evidence type="ECO:0000313" key="5">
    <source>
        <dbReference type="EMBL" id="RSM70518.1"/>
    </source>
</evidence>
<dbReference type="Proteomes" id="UP000287547">
    <property type="component" value="Unassembled WGS sequence"/>
</dbReference>
<dbReference type="AlphaFoldDB" id="A0A428YPP3"/>
<dbReference type="EMBL" id="QHKI01000066">
    <property type="protein sequence ID" value="RSM70518.1"/>
    <property type="molecule type" value="Genomic_DNA"/>
</dbReference>
<dbReference type="Pfam" id="PF00440">
    <property type="entry name" value="TetR_N"/>
    <property type="match status" value="1"/>
</dbReference>
<evidence type="ECO:0000256" key="3">
    <source>
        <dbReference type="SAM" id="MobiDB-lite"/>
    </source>
</evidence>
<evidence type="ECO:0000313" key="6">
    <source>
        <dbReference type="Proteomes" id="UP000287547"/>
    </source>
</evidence>
<accession>A0A428YPP3</accession>
<dbReference type="SUPFAM" id="SSF48498">
    <property type="entry name" value="Tetracyclin repressor-like, C-terminal domain"/>
    <property type="match status" value="1"/>
</dbReference>
<sequence length="231" mass="25052">MSLGGPGELAVGSKQVKGEDGMTSKRPARGARRAAVVAAAEDLFARKPYDDVYITEIAEAAGVAHGLLFYHFKDKRGLYLEVLRKMQAEIADLHTRRPGEDTSEQWLRGVIRRHIEYRAGHGHTMLALSRTGGQDPEVDKLGEQGRQAGVEFIRELLGVRGDLPPRVRVAVRANMGAVDEMIADWLAHDRDIDIDELVDLACTIVVTTLGTVCAGSPEIQSALGELSAAST</sequence>
<feature type="region of interest" description="Disordered" evidence="3">
    <location>
        <begin position="1"/>
        <end position="30"/>
    </location>
</feature>
<feature type="domain" description="HTH tetR-type" evidence="4">
    <location>
        <begin position="30"/>
        <end position="90"/>
    </location>
</feature>
<evidence type="ECO:0000256" key="1">
    <source>
        <dbReference type="ARBA" id="ARBA00023125"/>
    </source>
</evidence>
<proteinExistence type="predicted"/>
<protein>
    <submittedName>
        <fullName evidence="5">TetR/AcrR family transcriptional regulator</fullName>
    </submittedName>
</protein>
<dbReference type="GO" id="GO:0003700">
    <property type="term" value="F:DNA-binding transcription factor activity"/>
    <property type="evidence" value="ECO:0007669"/>
    <property type="project" value="TreeGrafter"/>
</dbReference>
<dbReference type="GO" id="GO:0000976">
    <property type="term" value="F:transcription cis-regulatory region binding"/>
    <property type="evidence" value="ECO:0007669"/>
    <property type="project" value="TreeGrafter"/>
</dbReference>
<dbReference type="OrthoDB" id="8479950at2"/>
<evidence type="ECO:0000256" key="2">
    <source>
        <dbReference type="PROSITE-ProRule" id="PRU00335"/>
    </source>
</evidence>
<evidence type="ECO:0000259" key="4">
    <source>
        <dbReference type="PROSITE" id="PS50977"/>
    </source>
</evidence>